<organism evidence="2 3">
    <name type="scientific">Aeoliella mucimassa</name>
    <dbReference type="NCBI Taxonomy" id="2527972"/>
    <lineage>
        <taxon>Bacteria</taxon>
        <taxon>Pseudomonadati</taxon>
        <taxon>Planctomycetota</taxon>
        <taxon>Planctomycetia</taxon>
        <taxon>Pirellulales</taxon>
        <taxon>Lacipirellulaceae</taxon>
        <taxon>Aeoliella</taxon>
    </lineage>
</organism>
<name>A0A518AWJ9_9BACT</name>
<dbReference type="RefSeq" id="WP_145251766.1">
    <property type="nucleotide sequence ID" value="NZ_CP036278.1"/>
</dbReference>
<proteinExistence type="predicted"/>
<keyword evidence="3" id="KW-1185">Reference proteome</keyword>
<feature type="chain" id="PRO_5021846206" description="Xylosidase/arabinosidase" evidence="1">
    <location>
        <begin position="22"/>
        <end position="419"/>
    </location>
</feature>
<evidence type="ECO:0008006" key="4">
    <source>
        <dbReference type="Google" id="ProtNLM"/>
    </source>
</evidence>
<feature type="signal peptide" evidence="1">
    <location>
        <begin position="1"/>
        <end position="21"/>
    </location>
</feature>
<keyword evidence="1" id="KW-0732">Signal</keyword>
<gene>
    <name evidence="2" type="ORF">Pan181_53340</name>
</gene>
<dbReference type="Proteomes" id="UP000315750">
    <property type="component" value="Chromosome"/>
</dbReference>
<dbReference type="KEGG" id="amuc:Pan181_53340"/>
<sequence precursor="true">MNITRLLLTLLFLTISTAVQAETVDGLEGKVMCGYQGWFRVPQDDAGGNWRHYASGSRFEPGRCTIDLWPDVRELSPEDRIDTPFRHADGSVAQVFSSPRQSTVAMHFRWMQEYGIDGVFVQRFPTDCRDQRHRQTMDAVLRYSQQAARDTGRQWVLMYDLSGMTPNRFAEVKQDWRHLQQTLNVANAEHDPAYLKHRGKPLIALWGLGFNDRAAGLDEWRQLIDFFQHEAIDGGFSLMLGVPTYWRTLNRDTIDDPRLHDLMAQAEVVSPWAVGRFGTPAEAARHIQSVVPDDLAWCNERKIDYLPVAFPGFSWHNLMELRGQKAKLNAMPRLAGEFFWSQVWNYHQQGTRMQYVAMFDELDEGTAIFKVRNDPPVGESSFAAEPGLPSDHYLWLTGQVGRMLRGEGDFAAEVPKREQ</sequence>
<dbReference type="CDD" id="cd11576">
    <property type="entry name" value="GH99_GH71_like_2"/>
    <property type="match status" value="1"/>
</dbReference>
<reference evidence="2 3" key="1">
    <citation type="submission" date="2019-02" db="EMBL/GenBank/DDBJ databases">
        <title>Deep-cultivation of Planctomycetes and their phenomic and genomic characterization uncovers novel biology.</title>
        <authorList>
            <person name="Wiegand S."/>
            <person name="Jogler M."/>
            <person name="Boedeker C."/>
            <person name="Pinto D."/>
            <person name="Vollmers J."/>
            <person name="Rivas-Marin E."/>
            <person name="Kohn T."/>
            <person name="Peeters S.H."/>
            <person name="Heuer A."/>
            <person name="Rast P."/>
            <person name="Oberbeckmann S."/>
            <person name="Bunk B."/>
            <person name="Jeske O."/>
            <person name="Meyerdierks A."/>
            <person name="Storesund J.E."/>
            <person name="Kallscheuer N."/>
            <person name="Luecker S."/>
            <person name="Lage O.M."/>
            <person name="Pohl T."/>
            <person name="Merkel B.J."/>
            <person name="Hornburger P."/>
            <person name="Mueller R.-W."/>
            <person name="Bruemmer F."/>
            <person name="Labrenz M."/>
            <person name="Spormann A.M."/>
            <person name="Op den Camp H."/>
            <person name="Overmann J."/>
            <person name="Amann R."/>
            <person name="Jetten M.S.M."/>
            <person name="Mascher T."/>
            <person name="Medema M.H."/>
            <person name="Devos D.P."/>
            <person name="Kaster A.-K."/>
            <person name="Ovreas L."/>
            <person name="Rohde M."/>
            <person name="Galperin M.Y."/>
            <person name="Jogler C."/>
        </authorList>
    </citation>
    <scope>NUCLEOTIDE SEQUENCE [LARGE SCALE GENOMIC DNA]</scope>
    <source>
        <strain evidence="2 3">Pan181</strain>
    </source>
</reference>
<evidence type="ECO:0000313" key="2">
    <source>
        <dbReference type="EMBL" id="QDU59093.1"/>
    </source>
</evidence>
<protein>
    <recommendedName>
        <fullName evidence="4">Xylosidase/arabinosidase</fullName>
    </recommendedName>
</protein>
<evidence type="ECO:0000256" key="1">
    <source>
        <dbReference type="SAM" id="SignalP"/>
    </source>
</evidence>
<evidence type="ECO:0000313" key="3">
    <source>
        <dbReference type="Proteomes" id="UP000315750"/>
    </source>
</evidence>
<dbReference type="OrthoDB" id="6387072at2"/>
<dbReference type="Gene3D" id="3.20.20.80">
    <property type="entry name" value="Glycosidases"/>
    <property type="match status" value="1"/>
</dbReference>
<accession>A0A518AWJ9</accession>
<dbReference type="EMBL" id="CP036278">
    <property type="protein sequence ID" value="QDU59093.1"/>
    <property type="molecule type" value="Genomic_DNA"/>
</dbReference>
<dbReference type="AlphaFoldDB" id="A0A518AWJ9"/>